<feature type="compositionally biased region" description="Basic and acidic residues" evidence="1">
    <location>
        <begin position="97"/>
        <end position="111"/>
    </location>
</feature>
<evidence type="ECO:0000313" key="3">
    <source>
        <dbReference type="Proteomes" id="UP000530564"/>
    </source>
</evidence>
<reference evidence="2 3" key="1">
    <citation type="submission" date="2020-08" db="EMBL/GenBank/DDBJ databases">
        <title>Genomic Encyclopedia of Type Strains, Phase IV (KMG-IV): sequencing the most valuable type-strain genomes for metagenomic binning, comparative biology and taxonomic classification.</title>
        <authorList>
            <person name="Goeker M."/>
        </authorList>
    </citation>
    <scope>NUCLEOTIDE SEQUENCE [LARGE SCALE GENOMIC DNA]</scope>
    <source>
        <strain evidence="2 3">DSM 21793</strain>
    </source>
</reference>
<dbReference type="AlphaFoldDB" id="A0A840A1G5"/>
<organism evidence="2 3">
    <name type="scientific">Phenylobacterium haematophilum</name>
    <dbReference type="NCBI Taxonomy" id="98513"/>
    <lineage>
        <taxon>Bacteria</taxon>
        <taxon>Pseudomonadati</taxon>
        <taxon>Pseudomonadota</taxon>
        <taxon>Alphaproteobacteria</taxon>
        <taxon>Caulobacterales</taxon>
        <taxon>Caulobacteraceae</taxon>
        <taxon>Phenylobacterium</taxon>
    </lineage>
</organism>
<proteinExistence type="predicted"/>
<feature type="region of interest" description="Disordered" evidence="1">
    <location>
        <begin position="94"/>
        <end position="169"/>
    </location>
</feature>
<evidence type="ECO:0000256" key="1">
    <source>
        <dbReference type="SAM" id="MobiDB-lite"/>
    </source>
</evidence>
<gene>
    <name evidence="2" type="ORF">GGQ61_002971</name>
</gene>
<feature type="region of interest" description="Disordered" evidence="1">
    <location>
        <begin position="47"/>
        <end position="80"/>
    </location>
</feature>
<keyword evidence="3" id="KW-1185">Reference proteome</keyword>
<accession>A0A840A1G5</accession>
<dbReference type="Proteomes" id="UP000530564">
    <property type="component" value="Unassembled WGS sequence"/>
</dbReference>
<dbReference type="RefSeq" id="WP_183774138.1">
    <property type="nucleotide sequence ID" value="NZ_JACIDK010000004.1"/>
</dbReference>
<sequence length="169" mass="18747">MSINNRRELSLLNHEEGELIRDSHHPAIAQLDTKDLAETRQRLRALRDKERTLARQKVREARGKGERRGSGTAEHLQERKQVFASALRRVNKQAHRMHVEEARAAHVEASKKALAMRRSADASSHPAPGKSASDGMNPVENKKTASKVAPARVGSVSQATKNAQAKRDS</sequence>
<protein>
    <submittedName>
        <fullName evidence="2">Uncharacterized protein</fullName>
    </submittedName>
</protein>
<evidence type="ECO:0000313" key="2">
    <source>
        <dbReference type="EMBL" id="MBB3892238.1"/>
    </source>
</evidence>
<name>A0A840A1G5_9CAUL</name>
<comment type="caution">
    <text evidence="2">The sequence shown here is derived from an EMBL/GenBank/DDBJ whole genome shotgun (WGS) entry which is preliminary data.</text>
</comment>
<dbReference type="EMBL" id="JACIDK010000004">
    <property type="protein sequence ID" value="MBB3892238.1"/>
    <property type="molecule type" value="Genomic_DNA"/>
</dbReference>